<gene>
    <name evidence="1" type="ORF">BV22DRAFT_1028659</name>
</gene>
<reference evidence="1" key="1">
    <citation type="journal article" date="2021" name="New Phytol.">
        <title>Evolutionary innovations through gain and loss of genes in the ectomycorrhizal Boletales.</title>
        <authorList>
            <person name="Wu G."/>
            <person name="Miyauchi S."/>
            <person name="Morin E."/>
            <person name="Kuo A."/>
            <person name="Drula E."/>
            <person name="Varga T."/>
            <person name="Kohler A."/>
            <person name="Feng B."/>
            <person name="Cao Y."/>
            <person name="Lipzen A."/>
            <person name="Daum C."/>
            <person name="Hundley H."/>
            <person name="Pangilinan J."/>
            <person name="Johnson J."/>
            <person name="Barry K."/>
            <person name="LaButti K."/>
            <person name="Ng V."/>
            <person name="Ahrendt S."/>
            <person name="Min B."/>
            <person name="Choi I.G."/>
            <person name="Park H."/>
            <person name="Plett J.M."/>
            <person name="Magnuson J."/>
            <person name="Spatafora J.W."/>
            <person name="Nagy L.G."/>
            <person name="Henrissat B."/>
            <person name="Grigoriev I.V."/>
            <person name="Yang Z.L."/>
            <person name="Xu J."/>
            <person name="Martin F.M."/>
        </authorList>
    </citation>
    <scope>NUCLEOTIDE SEQUENCE</scope>
    <source>
        <strain evidence="1">KUC20120723A-06</strain>
    </source>
</reference>
<sequence>MLSILNNFGYTPLAQELGAEENVKEDDTAFSNTLEVRPRGGFADLYSSPTFLAVVLFALLAINALCFATTIRQMNQVTKALQPHLDFIETRNLPRPDQYNGL</sequence>
<comment type="caution">
    <text evidence="1">The sequence shown here is derived from an EMBL/GenBank/DDBJ whole genome shotgun (WGS) entry which is preliminary data.</text>
</comment>
<keyword evidence="2" id="KW-1185">Reference proteome</keyword>
<dbReference type="Proteomes" id="UP000790709">
    <property type="component" value="Unassembled WGS sequence"/>
</dbReference>
<proteinExistence type="predicted"/>
<organism evidence="1 2">
    <name type="scientific">Leucogyrophana mollusca</name>
    <dbReference type="NCBI Taxonomy" id="85980"/>
    <lineage>
        <taxon>Eukaryota</taxon>
        <taxon>Fungi</taxon>
        <taxon>Dikarya</taxon>
        <taxon>Basidiomycota</taxon>
        <taxon>Agaricomycotina</taxon>
        <taxon>Agaricomycetes</taxon>
        <taxon>Agaricomycetidae</taxon>
        <taxon>Boletales</taxon>
        <taxon>Boletales incertae sedis</taxon>
        <taxon>Leucogyrophana</taxon>
    </lineage>
</organism>
<name>A0ACB8BW23_9AGAM</name>
<accession>A0ACB8BW23</accession>
<protein>
    <submittedName>
        <fullName evidence="1">Uncharacterized protein</fullName>
    </submittedName>
</protein>
<evidence type="ECO:0000313" key="2">
    <source>
        <dbReference type="Proteomes" id="UP000790709"/>
    </source>
</evidence>
<dbReference type="EMBL" id="MU266334">
    <property type="protein sequence ID" value="KAH7930156.1"/>
    <property type="molecule type" value="Genomic_DNA"/>
</dbReference>
<evidence type="ECO:0000313" key="1">
    <source>
        <dbReference type="EMBL" id="KAH7930156.1"/>
    </source>
</evidence>